<reference evidence="2" key="1">
    <citation type="submission" date="2020-05" db="EMBL/GenBank/DDBJ databases">
        <title>Mycena genomes resolve the evolution of fungal bioluminescence.</title>
        <authorList>
            <person name="Tsai I.J."/>
        </authorList>
    </citation>
    <scope>NUCLEOTIDE SEQUENCE</scope>
    <source>
        <strain evidence="2">CCC161011</strain>
    </source>
</reference>
<evidence type="ECO:0000313" key="3">
    <source>
        <dbReference type="Proteomes" id="UP000620124"/>
    </source>
</evidence>
<gene>
    <name evidence="2" type="ORF">MVEN_01592400</name>
</gene>
<evidence type="ECO:0008006" key="4">
    <source>
        <dbReference type="Google" id="ProtNLM"/>
    </source>
</evidence>
<name>A0A8H6XPS2_9AGAR</name>
<protein>
    <recommendedName>
        <fullName evidence="4">Secreted protein</fullName>
    </recommendedName>
</protein>
<dbReference type="Proteomes" id="UP000620124">
    <property type="component" value="Unassembled WGS sequence"/>
</dbReference>
<keyword evidence="3" id="KW-1185">Reference proteome</keyword>
<accession>A0A8H6XPS2</accession>
<evidence type="ECO:0000313" key="2">
    <source>
        <dbReference type="EMBL" id="KAF7345723.1"/>
    </source>
</evidence>
<dbReference type="AlphaFoldDB" id="A0A8H6XPS2"/>
<dbReference type="EMBL" id="JACAZI010000013">
    <property type="protein sequence ID" value="KAF7345723.1"/>
    <property type="molecule type" value="Genomic_DNA"/>
</dbReference>
<proteinExistence type="predicted"/>
<keyword evidence="1" id="KW-0732">Signal</keyword>
<organism evidence="2 3">
    <name type="scientific">Mycena venus</name>
    <dbReference type="NCBI Taxonomy" id="2733690"/>
    <lineage>
        <taxon>Eukaryota</taxon>
        <taxon>Fungi</taxon>
        <taxon>Dikarya</taxon>
        <taxon>Basidiomycota</taxon>
        <taxon>Agaricomycotina</taxon>
        <taxon>Agaricomycetes</taxon>
        <taxon>Agaricomycetidae</taxon>
        <taxon>Agaricales</taxon>
        <taxon>Marasmiineae</taxon>
        <taxon>Mycenaceae</taxon>
        <taxon>Mycena</taxon>
    </lineage>
</organism>
<feature type="chain" id="PRO_5034458001" description="Secreted protein" evidence="1">
    <location>
        <begin position="25"/>
        <end position="107"/>
    </location>
</feature>
<sequence>MYITTSISLIFWFVFCSLAPLSEEQLQILISINSLIFSSFPKVPLEFHCLSSHVRTTFYLLRWSAVNVYKSNLFRSRSKPDAAVGDSGDSCSEVVQDAVGQCFAGCA</sequence>
<feature type="signal peptide" evidence="1">
    <location>
        <begin position="1"/>
        <end position="24"/>
    </location>
</feature>
<comment type="caution">
    <text evidence="2">The sequence shown here is derived from an EMBL/GenBank/DDBJ whole genome shotgun (WGS) entry which is preliminary data.</text>
</comment>
<evidence type="ECO:0000256" key="1">
    <source>
        <dbReference type="SAM" id="SignalP"/>
    </source>
</evidence>